<dbReference type="Pfam" id="PF11349">
    <property type="entry name" value="DUF3151"/>
    <property type="match status" value="1"/>
</dbReference>
<comment type="caution">
    <text evidence="1">The sequence shown here is derived from an EMBL/GenBank/DDBJ whole genome shotgun (WGS) entry which is preliminary data.</text>
</comment>
<evidence type="ECO:0000313" key="1">
    <source>
        <dbReference type="EMBL" id="MDP9806803.1"/>
    </source>
</evidence>
<sequence>MRGNLFAPDPILLPADPASDLDPSASQTVFSHPESPSVWAPRALNAIDNAKSDDEKILAYALARTGYHRSLDRLRANGWRGAGPVPYSHEPNRAVLHAIASLALAARLIGETAEYERCRAMLEDADSSVVGELLGE</sequence>
<evidence type="ECO:0008006" key="3">
    <source>
        <dbReference type="Google" id="ProtNLM"/>
    </source>
</evidence>
<evidence type="ECO:0000313" key="2">
    <source>
        <dbReference type="Proteomes" id="UP001243212"/>
    </source>
</evidence>
<dbReference type="EMBL" id="JAUSQX010000001">
    <property type="protein sequence ID" value="MDP9806803.1"/>
    <property type="molecule type" value="Genomic_DNA"/>
</dbReference>
<gene>
    <name evidence="1" type="ORF">J2S70_001385</name>
</gene>
<dbReference type="Proteomes" id="UP001243212">
    <property type="component" value="Unassembled WGS sequence"/>
</dbReference>
<protein>
    <recommendedName>
        <fullName evidence="3">DUF3151 domain-containing protein</fullName>
    </recommendedName>
</protein>
<name>A0ABT9NIF4_9ACTO</name>
<accession>A0ABT9NIF4</accession>
<dbReference type="InterPro" id="IPR014487">
    <property type="entry name" value="DUF3151"/>
</dbReference>
<proteinExistence type="predicted"/>
<dbReference type="RefSeq" id="WP_307683002.1">
    <property type="nucleotide sequence ID" value="NZ_JAUSQX010000001.1"/>
</dbReference>
<organism evidence="1 2">
    <name type="scientific">Trueperella bonasi</name>
    <dbReference type="NCBI Taxonomy" id="312286"/>
    <lineage>
        <taxon>Bacteria</taxon>
        <taxon>Bacillati</taxon>
        <taxon>Actinomycetota</taxon>
        <taxon>Actinomycetes</taxon>
        <taxon>Actinomycetales</taxon>
        <taxon>Actinomycetaceae</taxon>
        <taxon>Trueperella</taxon>
    </lineage>
</organism>
<keyword evidence="2" id="KW-1185">Reference proteome</keyword>
<reference evidence="1 2" key="1">
    <citation type="submission" date="2023-07" db="EMBL/GenBank/DDBJ databases">
        <title>Sequencing the genomes of 1000 actinobacteria strains.</title>
        <authorList>
            <person name="Klenk H.-P."/>
        </authorList>
    </citation>
    <scope>NUCLEOTIDE SEQUENCE [LARGE SCALE GENOMIC DNA]</scope>
    <source>
        <strain evidence="1 2">DSM 17163</strain>
    </source>
</reference>
<dbReference type="PIRSF" id="PIRSF017349">
    <property type="entry name" value="UCP017349"/>
    <property type="match status" value="1"/>
</dbReference>